<gene>
    <name evidence="2" type="ORF">AVDCRST_MAG55-1793</name>
</gene>
<evidence type="ECO:0000313" key="2">
    <source>
        <dbReference type="EMBL" id="CAA9417826.1"/>
    </source>
</evidence>
<sequence length="137" mass="15439">ETRVRGKERAGPAALAVPRGFRPSRRGHLPPVRLLRGEKRRGGRGRSNQSLRVRERGTEAGARGGFRRRVRPSPHPCPRRSGEVPHPRQSPGRRPQERGPRRPPSAGTIRGRRRVWQPQRETFPVQGGRVPATEGRI</sequence>
<protein>
    <submittedName>
        <fullName evidence="2">Uncharacterized protein</fullName>
    </submittedName>
</protein>
<reference evidence="2" key="1">
    <citation type="submission" date="2020-02" db="EMBL/GenBank/DDBJ databases">
        <authorList>
            <person name="Meier V. D."/>
        </authorList>
    </citation>
    <scope>NUCLEOTIDE SEQUENCE</scope>
    <source>
        <strain evidence="2">AVDCRST_MAG55</strain>
    </source>
</reference>
<dbReference type="AlphaFoldDB" id="A0A6J4PKB9"/>
<evidence type="ECO:0000256" key="1">
    <source>
        <dbReference type="SAM" id="MobiDB-lite"/>
    </source>
</evidence>
<dbReference type="EMBL" id="CADCUZ010000077">
    <property type="protein sequence ID" value="CAA9417826.1"/>
    <property type="molecule type" value="Genomic_DNA"/>
</dbReference>
<proteinExistence type="predicted"/>
<organism evidence="2">
    <name type="scientific">uncultured Rubrobacteraceae bacterium</name>
    <dbReference type="NCBI Taxonomy" id="349277"/>
    <lineage>
        <taxon>Bacteria</taxon>
        <taxon>Bacillati</taxon>
        <taxon>Actinomycetota</taxon>
        <taxon>Rubrobacteria</taxon>
        <taxon>Rubrobacterales</taxon>
        <taxon>Rubrobacteraceae</taxon>
        <taxon>environmental samples</taxon>
    </lineage>
</organism>
<accession>A0A6J4PKB9</accession>
<feature type="non-terminal residue" evidence="2">
    <location>
        <position position="137"/>
    </location>
</feature>
<feature type="region of interest" description="Disordered" evidence="1">
    <location>
        <begin position="1"/>
        <end position="137"/>
    </location>
</feature>
<feature type="compositionally biased region" description="Basic and acidic residues" evidence="1">
    <location>
        <begin position="1"/>
        <end position="10"/>
    </location>
</feature>
<name>A0A6J4PKB9_9ACTN</name>
<feature type="non-terminal residue" evidence="2">
    <location>
        <position position="1"/>
    </location>
</feature>